<reference evidence="1 2" key="1">
    <citation type="submission" date="2024-06" db="EMBL/GenBank/DDBJ databases">
        <authorList>
            <person name="Steensen K."/>
            <person name="Seneca J."/>
            <person name="Bartlau N."/>
            <person name="Yu A.X."/>
            <person name="Polz M.F."/>
        </authorList>
    </citation>
    <scope>NUCLEOTIDE SEQUENCE [LARGE SCALE GENOMIC DNA]</scope>
    <source>
        <strain evidence="1 2">1F260</strain>
    </source>
</reference>
<organism evidence="1 2">
    <name type="scientific">Enterovibrio norvegicus</name>
    <dbReference type="NCBI Taxonomy" id="188144"/>
    <lineage>
        <taxon>Bacteria</taxon>
        <taxon>Pseudomonadati</taxon>
        <taxon>Pseudomonadota</taxon>
        <taxon>Gammaproteobacteria</taxon>
        <taxon>Vibrionales</taxon>
        <taxon>Vibrionaceae</taxon>
        <taxon>Enterovibrio</taxon>
    </lineage>
</organism>
<sequence length="140" mass="16309">MFRFLEADMVNVFYSFRGEHPEMQHVEVQTSHYHDAIDLIDKYPWREEVALFEEHGEGGGLFFTVGDEDDKYACFQLVPTEPDKGLLCFWLVLDKGFLGIFGKKTINTPFEEVSISEAKSKIKPLFNYSIEQLYECHKKS</sequence>
<keyword evidence="2" id="KW-1185">Reference proteome</keyword>
<dbReference type="Proteomes" id="UP001569154">
    <property type="component" value="Unassembled WGS sequence"/>
</dbReference>
<comment type="caution">
    <text evidence="1">The sequence shown here is derived from an EMBL/GenBank/DDBJ whole genome shotgun (WGS) entry which is preliminary data.</text>
</comment>
<dbReference type="EMBL" id="JBGONM010000003">
    <property type="protein sequence ID" value="MEZ8079920.1"/>
    <property type="molecule type" value="Genomic_DNA"/>
</dbReference>
<accession>A0ABV4KWR4</accession>
<name>A0ABV4KWR4_9GAMM</name>
<dbReference type="RefSeq" id="WP_017008697.1">
    <property type="nucleotide sequence ID" value="NZ_AJYF02000094.1"/>
</dbReference>
<gene>
    <name evidence="1" type="ORF">ACED35_02275</name>
</gene>
<evidence type="ECO:0000313" key="1">
    <source>
        <dbReference type="EMBL" id="MEZ8079920.1"/>
    </source>
</evidence>
<evidence type="ECO:0000313" key="2">
    <source>
        <dbReference type="Proteomes" id="UP001569154"/>
    </source>
</evidence>
<protein>
    <submittedName>
        <fullName evidence="1">Uncharacterized protein</fullName>
    </submittedName>
</protein>
<proteinExistence type="predicted"/>
<dbReference type="GeneID" id="35872858"/>